<sequence length="550" mass="62204">MTLRCKTQLFLGVILLSVLLILDILFTNFLITSAEQTDRERMTRDLSRTSVTLNGEVRTLSAIAGNWAYSDKAWDYMTGLNPDYPNIYLNRAVLTEIGVSSLIFIDNDFNVKFARDYSAPDDSSTPESEVAAIFSNQGEDIFKNLPVDGTSGIVMKGEEPIFFAVKHIRRSDKGGDQAGYLIATMALSPKMIHKITSGLHFTFAVEPVPQNDKGRELPNMILNTDPRNSFTTGRLLVRDHAGSPAFWISGISQNVDIKSAERELQILFSILAIAALFVVFLFGFFMKHQITNRMKRLQHEIEAIRDEASDARSITIDRKRDEIASIQRTLNDFMAFFDFKQGEKNKADDITISVYKRFAEAGRRLCMKTLEDIATAFSPGDEKFRAALVRGAAKARDFARENGFEEEDLIYIYLGALFSRMGMLSLPFSIRTKTSPLTPAELREYRKYPIKSKDFMEAIELLRPASALPYAWNENWDGTGFPQGLSGSAIPIQARIFAIADAWNEMTRPWPGRRIPSEDEVIERLRAQAGTRLDPQLVEKFIAFLKQQKY</sequence>
<name>A0A1B2I7F3_9BACT</name>
<protein>
    <submittedName>
        <fullName evidence="1">Uncharacterized protein</fullName>
    </submittedName>
</protein>
<dbReference type="Proteomes" id="UP000093044">
    <property type="component" value="Chromosome"/>
</dbReference>
<dbReference type="InterPro" id="IPR003607">
    <property type="entry name" value="HD/PDEase_dom"/>
</dbReference>
<dbReference type="Gene3D" id="1.10.3210.10">
    <property type="entry name" value="Hypothetical protein af1432"/>
    <property type="match status" value="1"/>
</dbReference>
<keyword evidence="2" id="KW-1185">Reference proteome</keyword>
<gene>
    <name evidence="1" type="ORF">BED41_12870</name>
</gene>
<dbReference type="GeneID" id="83058737"/>
<evidence type="ECO:0000313" key="2">
    <source>
        <dbReference type="Proteomes" id="UP000093044"/>
    </source>
</evidence>
<dbReference type="InterPro" id="IPR007892">
    <property type="entry name" value="CHASE4"/>
</dbReference>
<accession>A0A1B2I7F3</accession>
<organism evidence="1 2">
    <name type="scientific">Cloacibacillus porcorum</name>
    <dbReference type="NCBI Taxonomy" id="1197717"/>
    <lineage>
        <taxon>Bacteria</taxon>
        <taxon>Thermotogati</taxon>
        <taxon>Synergistota</taxon>
        <taxon>Synergistia</taxon>
        <taxon>Synergistales</taxon>
        <taxon>Synergistaceae</taxon>
        <taxon>Cloacibacillus</taxon>
    </lineage>
</organism>
<dbReference type="AlphaFoldDB" id="A0A1B2I7F3"/>
<dbReference type="STRING" id="1197717.BED41_12870"/>
<dbReference type="OrthoDB" id="5162at2"/>
<dbReference type="InterPro" id="IPR037522">
    <property type="entry name" value="HD_GYP_dom"/>
</dbReference>
<dbReference type="Gene3D" id="6.10.340.10">
    <property type="match status" value="1"/>
</dbReference>
<reference evidence="1" key="1">
    <citation type="submission" date="2016-08" db="EMBL/GenBank/DDBJ databases">
        <title>Complete genome of Cloacibacillus porcorum.</title>
        <authorList>
            <person name="Looft T."/>
            <person name="Bayles D.O."/>
            <person name="Alt D.P."/>
        </authorList>
    </citation>
    <scope>NUCLEOTIDE SEQUENCE [LARGE SCALE GENOMIC DNA]</scope>
    <source>
        <strain evidence="1">CL-84</strain>
    </source>
</reference>
<dbReference type="InterPro" id="IPR052020">
    <property type="entry name" value="Cyclic_di-GMP/3'3'-cGAMP_PDE"/>
</dbReference>
<dbReference type="SUPFAM" id="SSF109604">
    <property type="entry name" value="HD-domain/PDEase-like"/>
    <property type="match status" value="1"/>
</dbReference>
<dbReference type="CDD" id="cd00077">
    <property type="entry name" value="HDc"/>
    <property type="match status" value="1"/>
</dbReference>
<dbReference type="RefSeq" id="WP_066747068.1">
    <property type="nucleotide sequence ID" value="NZ_CALCLR010000117.1"/>
</dbReference>
<proteinExistence type="predicted"/>
<dbReference type="KEGG" id="cpor:BED41_12870"/>
<evidence type="ECO:0000313" key="1">
    <source>
        <dbReference type="EMBL" id="ANZ45902.1"/>
    </source>
</evidence>
<dbReference type="PANTHER" id="PTHR45228">
    <property type="entry name" value="CYCLIC DI-GMP PHOSPHODIESTERASE TM_0186-RELATED"/>
    <property type="match status" value="1"/>
</dbReference>
<dbReference type="Pfam" id="PF13487">
    <property type="entry name" value="HD_5"/>
    <property type="match status" value="1"/>
</dbReference>
<dbReference type="EMBL" id="CP016757">
    <property type="protein sequence ID" value="ANZ45902.1"/>
    <property type="molecule type" value="Genomic_DNA"/>
</dbReference>
<dbReference type="PROSITE" id="PS51832">
    <property type="entry name" value="HD_GYP"/>
    <property type="match status" value="1"/>
</dbReference>
<dbReference type="Pfam" id="PF05228">
    <property type="entry name" value="CHASE4"/>
    <property type="match status" value="1"/>
</dbReference>